<organism evidence="1 2">
    <name type="scientific">Spirosoma linguale (strain ATCC 33905 / DSM 74 / LMG 10896 / Claus 1)</name>
    <dbReference type="NCBI Taxonomy" id="504472"/>
    <lineage>
        <taxon>Bacteria</taxon>
        <taxon>Pseudomonadati</taxon>
        <taxon>Bacteroidota</taxon>
        <taxon>Cytophagia</taxon>
        <taxon>Cytophagales</taxon>
        <taxon>Cytophagaceae</taxon>
        <taxon>Spirosoma</taxon>
    </lineage>
</organism>
<keyword evidence="2" id="KW-1185">Reference proteome</keyword>
<evidence type="ECO:0000313" key="1">
    <source>
        <dbReference type="EMBL" id="ADB36961.1"/>
    </source>
</evidence>
<dbReference type="EMBL" id="CP001769">
    <property type="protein sequence ID" value="ADB36961.1"/>
    <property type="molecule type" value="Genomic_DNA"/>
</dbReference>
<gene>
    <name evidence="1" type="ordered locus">Slin_0907</name>
</gene>
<accession>D2QI73</accession>
<dbReference type="AlphaFoldDB" id="D2QI73"/>
<name>D2QI73_SPILD</name>
<dbReference type="Proteomes" id="UP000002028">
    <property type="component" value="Chromosome"/>
</dbReference>
<evidence type="ECO:0000313" key="2">
    <source>
        <dbReference type="Proteomes" id="UP000002028"/>
    </source>
</evidence>
<protein>
    <submittedName>
        <fullName evidence="1">Uncharacterized protein</fullName>
    </submittedName>
</protein>
<sequence>MALPDKYLDADDSQRAGRAASRSLITTATGRGAAVGQAWPLLRGYAACVAEMMEFDLGDVGANDRTILRIVK</sequence>
<dbReference type="KEGG" id="sli:Slin_0907"/>
<proteinExistence type="predicted"/>
<reference evidence="1 2" key="1">
    <citation type="journal article" date="2010" name="Stand. Genomic Sci.">
        <title>Complete genome sequence of Spirosoma linguale type strain (1).</title>
        <authorList>
            <person name="Lail K."/>
            <person name="Sikorski J."/>
            <person name="Saunders E."/>
            <person name="Lapidus A."/>
            <person name="Glavina Del Rio T."/>
            <person name="Copeland A."/>
            <person name="Tice H."/>
            <person name="Cheng J.-F."/>
            <person name="Lucas S."/>
            <person name="Nolan M."/>
            <person name="Bruce D."/>
            <person name="Goodwin L."/>
            <person name="Pitluck S."/>
            <person name="Ivanova N."/>
            <person name="Mavromatis K."/>
            <person name="Ovchinnikova G."/>
            <person name="Pati A."/>
            <person name="Chen A."/>
            <person name="Palaniappan K."/>
            <person name="Land M."/>
            <person name="Hauser L."/>
            <person name="Chang Y.-J."/>
            <person name="Jeffries C.D."/>
            <person name="Chain P."/>
            <person name="Brettin T."/>
            <person name="Detter J.C."/>
            <person name="Schuetze A."/>
            <person name="Rohde M."/>
            <person name="Tindall B.J."/>
            <person name="Goeker M."/>
            <person name="Bristow J."/>
            <person name="Eisen J.A."/>
            <person name="Markowitz V."/>
            <person name="Hugenholtz P."/>
            <person name="Kyrpides N.C."/>
            <person name="Klenk H.-P."/>
            <person name="Chen F."/>
        </authorList>
    </citation>
    <scope>NUCLEOTIDE SEQUENCE [LARGE SCALE GENOMIC DNA]</scope>
    <source>
        <strain evidence="2">ATCC 33905 / DSM 74 / LMG 10896 / Claus 1</strain>
    </source>
</reference>
<dbReference type="HOGENOM" id="CLU_2720321_0_0_10"/>